<protein>
    <recommendedName>
        <fullName evidence="3">Por secretion system C-terminal sorting domain-containing protein</fullName>
    </recommendedName>
</protein>
<evidence type="ECO:0000313" key="2">
    <source>
        <dbReference type="Proteomes" id="UP000184420"/>
    </source>
</evidence>
<keyword evidence="2" id="KW-1185">Reference proteome</keyword>
<name>A0A1M7HHK4_9BACT</name>
<gene>
    <name evidence="1" type="ORF">SAMN05444266_107241</name>
</gene>
<evidence type="ECO:0008006" key="3">
    <source>
        <dbReference type="Google" id="ProtNLM"/>
    </source>
</evidence>
<dbReference type="InterPro" id="IPR036278">
    <property type="entry name" value="Sialidase_sf"/>
</dbReference>
<reference evidence="1 2" key="1">
    <citation type="submission" date="2016-11" db="EMBL/GenBank/DDBJ databases">
        <authorList>
            <person name="Jaros S."/>
            <person name="Januszkiewicz K."/>
            <person name="Wedrychowicz H."/>
        </authorList>
    </citation>
    <scope>NUCLEOTIDE SEQUENCE [LARGE SCALE GENOMIC DNA]</scope>
    <source>
        <strain evidence="1 2">DSM 27406</strain>
    </source>
</reference>
<accession>A0A1M7HHK4</accession>
<dbReference type="EMBL" id="FRBL01000007">
    <property type="protein sequence ID" value="SHM27929.1"/>
    <property type="molecule type" value="Genomic_DNA"/>
</dbReference>
<dbReference type="AlphaFoldDB" id="A0A1M7HHK4"/>
<proteinExistence type="predicted"/>
<dbReference type="SUPFAM" id="SSF50939">
    <property type="entry name" value="Sialidases"/>
    <property type="match status" value="1"/>
</dbReference>
<evidence type="ECO:0000313" key="1">
    <source>
        <dbReference type="EMBL" id="SHM27929.1"/>
    </source>
</evidence>
<dbReference type="SUPFAM" id="SSF110296">
    <property type="entry name" value="Oligoxyloglucan reducing end-specific cellobiohydrolase"/>
    <property type="match status" value="1"/>
</dbReference>
<dbReference type="STRING" id="1419482.SAMN05444266_107241"/>
<sequence length="957" mass="104856">MKIFTLSIALVLFHIAVWGQALSLTGPSPGSVLSAGIIKEITWQYSNLDNIKIEYSADNQQNWSLITATYPATALKYNWTVPQVPTQNGYIRISDVLDPAISSVIGPITILPKSLKWNKNMINRTGPQGSPVSLSWQGSSVLNVKLSYTTGTAYTTIATNLANARTSYPISLPGYAGQICTLKVEDVSDASIFDTVQIVVTSAPTALTAKYRGGPYDGFSMNHSSKLLRPEIGLVYPQPTDTVIIGDTITIRWTCKDIANLALLYSVDSLKTWKPITNIQAVEKAYTWRVQAAPLHYFHLKLVNTADTTVYLHSEKIFVRDQVLSLPESPGIAYEGTVWPIRWDAIGVLAVNVYYSSDSSNWIAIANNVPAQRRSLNWSIPKGVLNRVYFKVVDVANPAMVAISTDPVTITPLAISNPYKYKGSSYDGAVMSSSNRGKIRYLLPQPGATILAGASLDITWLSNDVDSVDIFRSLNNGISWDTIFRKLPAVLRKATWVVEDTVTDGCMLKIASAQDADIYAIIPGSLSIRKRSLAMSADRVPDYIFEKQAIGIKVNSFGVDSIQLFYSVDNKLSWNSATVMTSAKVSTLNWNTPVNAGAVVYLMVRSTGSPVLTDTLDKVVKVLAAPSSDLSKYTGGIFDGFAGRSNITRLFLKSPTGGEVLTSGNTFEVKWSSVNLEDSVKIQLSLDSGKTWQTVDRMPAIAGTYEWTIPSKISGTRTTAARLLGEINNKCLLRVIAEEADNVISVTQQNFTIRTSENIPSLIILKPTIDDTLQTGVSYPIKWDAQNIGSSLIAIDVSDDDGATWTTIAANLTNTGNYDWQVPLKYGNTTGIRYAKSRIRIYATIEGTKLSAESAPFVWKQQLLTGIPEEVTRKLDMKIYPNPATDFVMVHAFFSEKQNLVITITDGAGRKIYERGYLNVKDTFHERVPLKGAAGMVYVTVSTPQGKICTIPVMMAR</sequence>
<organism evidence="1 2">
    <name type="scientific">Chitinophaga jiangningensis</name>
    <dbReference type="NCBI Taxonomy" id="1419482"/>
    <lineage>
        <taxon>Bacteria</taxon>
        <taxon>Pseudomonadati</taxon>
        <taxon>Bacteroidota</taxon>
        <taxon>Chitinophagia</taxon>
        <taxon>Chitinophagales</taxon>
        <taxon>Chitinophagaceae</taxon>
        <taxon>Chitinophaga</taxon>
    </lineage>
</organism>
<dbReference type="Proteomes" id="UP000184420">
    <property type="component" value="Unassembled WGS sequence"/>
</dbReference>